<protein>
    <recommendedName>
        <fullName evidence="5">HNH endonuclease</fullName>
    </recommendedName>
</protein>
<dbReference type="Proteomes" id="UP000221222">
    <property type="component" value="Unassembled WGS sequence"/>
</dbReference>
<gene>
    <name evidence="1" type="ORF">AMOL_2675</name>
    <name evidence="2" type="ORF">CPU12_10930</name>
</gene>
<accession>A0A2G1DFU5</accession>
<evidence type="ECO:0000313" key="4">
    <source>
        <dbReference type="Proteomes" id="UP000262712"/>
    </source>
</evidence>
<dbReference type="RefSeq" id="WP_099343158.1">
    <property type="nucleotide sequence ID" value="NZ_CP032098.1"/>
</dbReference>
<reference evidence="2 3" key="1">
    <citation type="submission" date="2017-09" db="EMBL/GenBank/DDBJ databases">
        <title>Arcobacter canalis sp. nov., a new species isolated from a water canal contaminated with urban sewage.</title>
        <authorList>
            <person name="Perez-Cataluna A."/>
            <person name="Salas-Masso N."/>
            <person name="Figueras M.J."/>
        </authorList>
    </citation>
    <scope>NUCLEOTIDE SEQUENCE [LARGE SCALE GENOMIC DNA]</scope>
    <source>
        <strain evidence="2 3">F98-3</strain>
    </source>
</reference>
<evidence type="ECO:0000313" key="1">
    <source>
        <dbReference type="EMBL" id="AXX93613.1"/>
    </source>
</evidence>
<dbReference type="EMBL" id="CP032098">
    <property type="protein sequence ID" value="AXX93613.1"/>
    <property type="molecule type" value="Genomic_DNA"/>
</dbReference>
<organism evidence="2 3">
    <name type="scientific">Malaciobacter molluscorum LMG 25693</name>
    <dbReference type="NCBI Taxonomy" id="870501"/>
    <lineage>
        <taxon>Bacteria</taxon>
        <taxon>Pseudomonadati</taxon>
        <taxon>Campylobacterota</taxon>
        <taxon>Epsilonproteobacteria</taxon>
        <taxon>Campylobacterales</taxon>
        <taxon>Arcobacteraceae</taxon>
        <taxon>Malaciobacter</taxon>
    </lineage>
</organism>
<reference evidence="1 4" key="2">
    <citation type="submission" date="2018-08" db="EMBL/GenBank/DDBJ databases">
        <title>Complete genome of the Arcobacter molluscorum type strain LMG 25693.</title>
        <authorList>
            <person name="Miller W.G."/>
            <person name="Yee E."/>
            <person name="Bono J.L."/>
        </authorList>
    </citation>
    <scope>NUCLEOTIDE SEQUENCE [LARGE SCALE GENOMIC DNA]</scope>
    <source>
        <strain evidence="1 4">CECT 7696</strain>
    </source>
</reference>
<dbReference type="AlphaFoldDB" id="A0A2G1DFU5"/>
<evidence type="ECO:0000313" key="3">
    <source>
        <dbReference type="Proteomes" id="UP000221222"/>
    </source>
</evidence>
<dbReference type="EMBL" id="NXFY01000019">
    <property type="protein sequence ID" value="PHO17320.1"/>
    <property type="molecule type" value="Genomic_DNA"/>
</dbReference>
<evidence type="ECO:0000313" key="2">
    <source>
        <dbReference type="EMBL" id="PHO17320.1"/>
    </source>
</evidence>
<dbReference type="Proteomes" id="UP000262712">
    <property type="component" value="Chromosome"/>
</dbReference>
<name>A0A2G1DFU5_9BACT</name>
<keyword evidence="3" id="KW-1185">Reference proteome</keyword>
<sequence>MVHIDKPTDNVKDVFEACISNYEDVNFKKRLNSVTAFIETSATNYDSQAGVNNLNAISMVNNVNNIITVDEMKKVYDHKLVRKGQPGRMYYEKLRLSAKNNICPLCNQRTVTTLDHVLPKTFYPIFAVTPFNLIPACADCNKIKDRYQPNIAEEEIIHPYYDDISNQQYLYAVLVQTTPPSINFYIKQSNPINIIEKRLNKHFSLFALNELYTSNAAGELANISFRLSKLYSTGGRECVREYLREEFESRYENNRNSWQTAMYKALYKNAWFCNGGFRID</sequence>
<dbReference type="Gene3D" id="1.10.30.50">
    <property type="match status" value="1"/>
</dbReference>
<dbReference type="KEGG" id="amol:AMOL_2675"/>
<evidence type="ECO:0008006" key="5">
    <source>
        <dbReference type="Google" id="ProtNLM"/>
    </source>
</evidence>
<proteinExistence type="predicted"/>